<feature type="transmembrane region" description="Helical" evidence="1">
    <location>
        <begin position="134"/>
        <end position="152"/>
    </location>
</feature>
<dbReference type="NCBIfam" id="NF037982">
    <property type="entry name" value="Nramp_1"/>
    <property type="match status" value="1"/>
</dbReference>
<feature type="transmembrane region" description="Helical" evidence="1">
    <location>
        <begin position="349"/>
        <end position="369"/>
    </location>
</feature>
<feature type="transmembrane region" description="Helical" evidence="1">
    <location>
        <begin position="105"/>
        <end position="127"/>
    </location>
</feature>
<accession>A0A4V2Z2C8</accession>
<dbReference type="InParanoid" id="A0A4V2Z2C8"/>
<comment type="caution">
    <text evidence="2">The sequence shown here is derived from an EMBL/GenBank/DDBJ whole genome shotgun (WGS) entry which is preliminary data.</text>
</comment>
<keyword evidence="1" id="KW-0812">Transmembrane</keyword>
<keyword evidence="1" id="KW-0472">Membrane</keyword>
<dbReference type="Proteomes" id="UP000294739">
    <property type="component" value="Unassembled WGS sequence"/>
</dbReference>
<feature type="transmembrane region" description="Helical" evidence="1">
    <location>
        <begin position="252"/>
        <end position="277"/>
    </location>
</feature>
<evidence type="ECO:0000313" key="2">
    <source>
        <dbReference type="EMBL" id="TDE08358.1"/>
    </source>
</evidence>
<feature type="transmembrane region" description="Helical" evidence="1">
    <location>
        <begin position="25"/>
        <end position="46"/>
    </location>
</feature>
<evidence type="ECO:0000256" key="1">
    <source>
        <dbReference type="SAM" id="Phobius"/>
    </source>
</evidence>
<dbReference type="RefSeq" id="WP_131896939.1">
    <property type="nucleotide sequence ID" value="NZ_SMKZ01000025.1"/>
</dbReference>
<organism evidence="2 3">
    <name type="scientific">Jiangella asiatica</name>
    <dbReference type="NCBI Taxonomy" id="2530372"/>
    <lineage>
        <taxon>Bacteria</taxon>
        <taxon>Bacillati</taxon>
        <taxon>Actinomycetota</taxon>
        <taxon>Actinomycetes</taxon>
        <taxon>Jiangellales</taxon>
        <taxon>Jiangellaceae</taxon>
        <taxon>Jiangella</taxon>
    </lineage>
</organism>
<feature type="transmembrane region" description="Helical" evidence="1">
    <location>
        <begin position="67"/>
        <end position="85"/>
    </location>
</feature>
<name>A0A4V2Z2C8_9ACTN</name>
<dbReference type="AlphaFoldDB" id="A0A4V2Z2C8"/>
<dbReference type="OrthoDB" id="3496044at2"/>
<feature type="transmembrane region" description="Helical" evidence="1">
    <location>
        <begin position="410"/>
        <end position="432"/>
    </location>
</feature>
<feature type="transmembrane region" description="Helical" evidence="1">
    <location>
        <begin position="172"/>
        <end position="193"/>
    </location>
</feature>
<proteinExistence type="predicted"/>
<protein>
    <recommendedName>
        <fullName evidence="4">Divalent metal cation transporter</fullName>
    </recommendedName>
</protein>
<evidence type="ECO:0000313" key="3">
    <source>
        <dbReference type="Proteomes" id="UP000294739"/>
    </source>
</evidence>
<sequence length="440" mass="47026">MGPSVVLLALAIGSGEYVIWPFIGTQLGTGVLWLAAVALISQYFVVMEIERYTLATGETAITGFTRLWRGFGPIFLVLILLPYIWPGWAAGAATMFGYLIGGGDQQLLTLAVLIVGAAALTLSPVVYRMVERMQFVLMGAVVVFLAIAVVFATEAEAWAGVIQPTMPDTSGAVTMAVLVGAIAFAGPGAGNLAQSHWIRDKGMAMGHYIPRVVSPITGQEVSAPTTGYLFPQDEANLSRWRRWWRLANLEQLSTNILIGFLSIVVFTVLAVSTLGIGGDYAGDLSFISEEADALTSILGSGFGTFFLIAGCAALFSTSITQVDFVGRLVSDVTKINLLIKSNFWSESKLYFAAVWIFTVVCVGIVLAGLRQPLVLLIISSVFQAIVLASSSIMLAVLNRRALPDAIKIRGIRLWAVIWAGLFFGVSSGYVAVNQIANLLG</sequence>
<dbReference type="EMBL" id="SMKZ01000025">
    <property type="protein sequence ID" value="TDE08358.1"/>
    <property type="molecule type" value="Genomic_DNA"/>
</dbReference>
<keyword evidence="3" id="KW-1185">Reference proteome</keyword>
<evidence type="ECO:0008006" key="4">
    <source>
        <dbReference type="Google" id="ProtNLM"/>
    </source>
</evidence>
<gene>
    <name evidence="2" type="ORF">E1269_17805</name>
</gene>
<keyword evidence="1" id="KW-1133">Transmembrane helix</keyword>
<feature type="transmembrane region" description="Helical" evidence="1">
    <location>
        <begin position="297"/>
        <end position="317"/>
    </location>
</feature>
<reference evidence="2 3" key="1">
    <citation type="submission" date="2019-03" db="EMBL/GenBank/DDBJ databases">
        <title>Draft genome sequences of novel Actinobacteria.</title>
        <authorList>
            <person name="Sahin N."/>
            <person name="Ay H."/>
            <person name="Saygin H."/>
        </authorList>
    </citation>
    <scope>NUCLEOTIDE SEQUENCE [LARGE SCALE GENOMIC DNA]</scope>
    <source>
        <strain evidence="2 3">5K138</strain>
    </source>
</reference>
<feature type="transmembrane region" description="Helical" evidence="1">
    <location>
        <begin position="375"/>
        <end position="398"/>
    </location>
</feature>